<dbReference type="InterPro" id="IPR038883">
    <property type="entry name" value="AN11006-like"/>
</dbReference>
<dbReference type="Pfam" id="PF24864">
    <property type="entry name" value="DUF7730"/>
    <property type="match status" value="1"/>
</dbReference>
<evidence type="ECO:0000259" key="2">
    <source>
        <dbReference type="Pfam" id="PF24864"/>
    </source>
</evidence>
<evidence type="ECO:0000256" key="1">
    <source>
        <dbReference type="SAM" id="MobiDB-lite"/>
    </source>
</evidence>
<dbReference type="EMBL" id="ML977568">
    <property type="protein sequence ID" value="KAF2004196.1"/>
    <property type="molecule type" value="Genomic_DNA"/>
</dbReference>
<feature type="domain" description="DUF7730" evidence="2">
    <location>
        <begin position="85"/>
        <end position="274"/>
    </location>
</feature>
<dbReference type="Proteomes" id="UP000799779">
    <property type="component" value="Unassembled WGS sequence"/>
</dbReference>
<sequence>MSTYVLYYQQSLVRPSPSISQVPSSPNSARHLKLQSSEPPLLPPTIAAEASADGSTTTTPQRGPLSPFSASTPMSLVLRPGEMSEQPQSYFFNLPAELRNQIYTYLLSPDTTSPSALIAQSKHSDVSPQHYHEKFAPLYPAILSTCKKASDEATSLLYSTHIFHAHTSLLSGLPHLTSSSHPVISSTSIARIRRWQISLRLDTDPRFTAAQASAAFSGAEYVGIRVWQAQFQACGWEVLRLFAGVRGVGVVQVRGSVADEVARWLEGEMMRPVEEEGRKVCRCAASLGPEVVCGRCLGRTDGGREVGIGMGWMDGKGWENNAWRFGVGAKA</sequence>
<name>A0A6A5X1L5_9PLEO</name>
<protein>
    <recommendedName>
        <fullName evidence="2">DUF7730 domain-containing protein</fullName>
    </recommendedName>
</protein>
<accession>A0A6A5X1L5</accession>
<evidence type="ECO:0000313" key="3">
    <source>
        <dbReference type="EMBL" id="KAF2004196.1"/>
    </source>
</evidence>
<reference evidence="3" key="1">
    <citation type="journal article" date="2020" name="Stud. Mycol.">
        <title>101 Dothideomycetes genomes: a test case for predicting lifestyles and emergence of pathogens.</title>
        <authorList>
            <person name="Haridas S."/>
            <person name="Albert R."/>
            <person name="Binder M."/>
            <person name="Bloem J."/>
            <person name="Labutti K."/>
            <person name="Salamov A."/>
            <person name="Andreopoulos B."/>
            <person name="Baker S."/>
            <person name="Barry K."/>
            <person name="Bills G."/>
            <person name="Bluhm B."/>
            <person name="Cannon C."/>
            <person name="Castanera R."/>
            <person name="Culley D."/>
            <person name="Daum C."/>
            <person name="Ezra D."/>
            <person name="Gonzalez J."/>
            <person name="Henrissat B."/>
            <person name="Kuo A."/>
            <person name="Liang C."/>
            <person name="Lipzen A."/>
            <person name="Lutzoni F."/>
            <person name="Magnuson J."/>
            <person name="Mondo S."/>
            <person name="Nolan M."/>
            <person name="Ohm R."/>
            <person name="Pangilinan J."/>
            <person name="Park H.-J."/>
            <person name="Ramirez L."/>
            <person name="Alfaro M."/>
            <person name="Sun H."/>
            <person name="Tritt A."/>
            <person name="Yoshinaga Y."/>
            <person name="Zwiers L.-H."/>
            <person name="Turgeon B."/>
            <person name="Goodwin S."/>
            <person name="Spatafora J."/>
            <person name="Crous P."/>
            <person name="Grigoriev I."/>
        </authorList>
    </citation>
    <scope>NUCLEOTIDE SEQUENCE</scope>
    <source>
        <strain evidence="3">CBS 123094</strain>
    </source>
</reference>
<dbReference type="AlphaFoldDB" id="A0A6A5X1L5"/>
<dbReference type="PANTHER" id="PTHR42085:SF4">
    <property type="entry name" value="F-BOX DOMAIN-CONTAINING PROTEIN"/>
    <property type="match status" value="1"/>
</dbReference>
<dbReference type="OrthoDB" id="2951834at2759"/>
<proteinExistence type="predicted"/>
<gene>
    <name evidence="3" type="ORF">P154DRAFT_519432</name>
</gene>
<dbReference type="InterPro" id="IPR056632">
    <property type="entry name" value="DUF7730"/>
</dbReference>
<feature type="compositionally biased region" description="Low complexity" evidence="1">
    <location>
        <begin position="17"/>
        <end position="28"/>
    </location>
</feature>
<dbReference type="PANTHER" id="PTHR42085">
    <property type="entry name" value="F-BOX DOMAIN-CONTAINING PROTEIN"/>
    <property type="match status" value="1"/>
</dbReference>
<evidence type="ECO:0000313" key="4">
    <source>
        <dbReference type="Proteomes" id="UP000799779"/>
    </source>
</evidence>
<keyword evidence="4" id="KW-1185">Reference proteome</keyword>
<organism evidence="3 4">
    <name type="scientific">Amniculicola lignicola CBS 123094</name>
    <dbReference type="NCBI Taxonomy" id="1392246"/>
    <lineage>
        <taxon>Eukaryota</taxon>
        <taxon>Fungi</taxon>
        <taxon>Dikarya</taxon>
        <taxon>Ascomycota</taxon>
        <taxon>Pezizomycotina</taxon>
        <taxon>Dothideomycetes</taxon>
        <taxon>Pleosporomycetidae</taxon>
        <taxon>Pleosporales</taxon>
        <taxon>Amniculicolaceae</taxon>
        <taxon>Amniculicola</taxon>
    </lineage>
</organism>
<feature type="region of interest" description="Disordered" evidence="1">
    <location>
        <begin position="17"/>
        <end position="71"/>
    </location>
</feature>